<dbReference type="PANTHER" id="PTHR47991">
    <property type="entry name" value="OXOGLUTARATE/IRON-DEPENDENT DIOXYGENASE"/>
    <property type="match status" value="1"/>
</dbReference>
<sequence length="135" mass="15234">MSLNAHEDLATEVEESPSFPPSISLDNVQEMVRNNPFQVPERYLASQEELEKANYMPHLSSEIPVINLELLLNGNKEELLKLDVACKEWGFFQKMKDAASEFFNLPIEEKNKYAMPSNEIHGYGKTGAISGEKSS</sequence>
<dbReference type="EMBL" id="CP039354">
    <property type="protein sequence ID" value="QCE11758.1"/>
    <property type="molecule type" value="Genomic_DNA"/>
</dbReference>
<dbReference type="GO" id="GO:0031418">
    <property type="term" value="F:L-ascorbic acid binding"/>
    <property type="evidence" value="ECO:0007669"/>
    <property type="project" value="UniProtKB-KW"/>
</dbReference>
<dbReference type="SUPFAM" id="SSF51197">
    <property type="entry name" value="Clavaminate synthase-like"/>
    <property type="match status" value="1"/>
</dbReference>
<protein>
    <submittedName>
        <fullName evidence="6">Isopenicillin N synthase-like</fullName>
    </submittedName>
</protein>
<evidence type="ECO:0000313" key="6">
    <source>
        <dbReference type="EMBL" id="QCE11758.1"/>
    </source>
</evidence>
<gene>
    <name evidence="6" type="ORF">DEO72_LG10g2995</name>
</gene>
<dbReference type="GO" id="GO:0046872">
    <property type="term" value="F:metal ion binding"/>
    <property type="evidence" value="ECO:0007669"/>
    <property type="project" value="UniProtKB-KW"/>
</dbReference>
<dbReference type="Proteomes" id="UP000501690">
    <property type="component" value="Linkage Group LG10"/>
</dbReference>
<feature type="domain" description="Non-haem dioxygenase N-terminal" evidence="5">
    <location>
        <begin position="63"/>
        <end position="129"/>
    </location>
</feature>
<proteinExistence type="predicted"/>
<accession>A0A4D6NEH6</accession>
<evidence type="ECO:0000256" key="4">
    <source>
        <dbReference type="SAM" id="MobiDB-lite"/>
    </source>
</evidence>
<evidence type="ECO:0000256" key="2">
    <source>
        <dbReference type="ARBA" id="ARBA00022896"/>
    </source>
</evidence>
<evidence type="ECO:0000259" key="5">
    <source>
        <dbReference type="Pfam" id="PF14226"/>
    </source>
</evidence>
<dbReference type="AlphaFoldDB" id="A0A4D6NEH6"/>
<evidence type="ECO:0000256" key="1">
    <source>
        <dbReference type="ARBA" id="ARBA00022723"/>
    </source>
</evidence>
<feature type="region of interest" description="Disordered" evidence="4">
    <location>
        <begin position="1"/>
        <end position="22"/>
    </location>
</feature>
<evidence type="ECO:0000313" key="7">
    <source>
        <dbReference type="Proteomes" id="UP000501690"/>
    </source>
</evidence>
<organism evidence="6 7">
    <name type="scientific">Vigna unguiculata</name>
    <name type="common">Cowpea</name>
    <dbReference type="NCBI Taxonomy" id="3917"/>
    <lineage>
        <taxon>Eukaryota</taxon>
        <taxon>Viridiplantae</taxon>
        <taxon>Streptophyta</taxon>
        <taxon>Embryophyta</taxon>
        <taxon>Tracheophyta</taxon>
        <taxon>Spermatophyta</taxon>
        <taxon>Magnoliopsida</taxon>
        <taxon>eudicotyledons</taxon>
        <taxon>Gunneridae</taxon>
        <taxon>Pentapetalae</taxon>
        <taxon>rosids</taxon>
        <taxon>fabids</taxon>
        <taxon>Fabales</taxon>
        <taxon>Fabaceae</taxon>
        <taxon>Papilionoideae</taxon>
        <taxon>50 kb inversion clade</taxon>
        <taxon>NPAAA clade</taxon>
        <taxon>indigoferoid/millettioid clade</taxon>
        <taxon>Phaseoleae</taxon>
        <taxon>Vigna</taxon>
    </lineage>
</organism>
<keyword evidence="1" id="KW-0479">Metal-binding</keyword>
<dbReference type="Pfam" id="PF14226">
    <property type="entry name" value="DIOX_N"/>
    <property type="match status" value="1"/>
</dbReference>
<dbReference type="Gene3D" id="2.60.120.330">
    <property type="entry name" value="B-lactam Antibiotic, Isopenicillin N Synthase, Chain"/>
    <property type="match status" value="1"/>
</dbReference>
<name>A0A4D6NEH6_VIGUN</name>
<evidence type="ECO:0000256" key="3">
    <source>
        <dbReference type="ARBA" id="ARBA00023004"/>
    </source>
</evidence>
<keyword evidence="3" id="KW-0408">Iron</keyword>
<keyword evidence="2" id="KW-0847">Vitamin C</keyword>
<reference evidence="6 7" key="1">
    <citation type="submission" date="2019-04" db="EMBL/GenBank/DDBJ databases">
        <title>An improved genome assembly and genetic linkage map for asparagus bean, Vigna unguiculata ssp. sesquipedialis.</title>
        <authorList>
            <person name="Xia Q."/>
            <person name="Zhang R."/>
            <person name="Dong Y."/>
        </authorList>
    </citation>
    <scope>NUCLEOTIDE SEQUENCE [LARGE SCALE GENOMIC DNA]</scope>
    <source>
        <tissue evidence="6">Leaf</tissue>
    </source>
</reference>
<keyword evidence="7" id="KW-1185">Reference proteome</keyword>
<dbReference type="InterPro" id="IPR050295">
    <property type="entry name" value="Plant_2OG-oxidoreductases"/>
</dbReference>
<dbReference type="InterPro" id="IPR027443">
    <property type="entry name" value="IPNS-like_sf"/>
</dbReference>
<dbReference type="InterPro" id="IPR026992">
    <property type="entry name" value="DIOX_N"/>
</dbReference>